<sequence length="118" mass="13353">MSVYFTGGYRATYTNTDVFDCMSLTSCRHWQPTTSIAWNDIPKGHFAMFYETDTCRTGGKYFYISDVADVVGTHTFDSPQAIRSIMFGKGDDYARRPSFIYGECFQELGVVTNEATTN</sequence>
<dbReference type="Proteomes" id="UP000697107">
    <property type="component" value="Unassembled WGS sequence"/>
</dbReference>
<dbReference type="VEuPathDB" id="FungiDB:PC110_g5794"/>
<dbReference type="AlphaFoldDB" id="A0A329SM95"/>
<reference evidence="3 4" key="1">
    <citation type="submission" date="2018-01" db="EMBL/GenBank/DDBJ databases">
        <title>Draft genome of the strawberry crown rot pathogen Phytophthora cactorum.</title>
        <authorList>
            <person name="Armitage A.D."/>
            <person name="Lysoe E."/>
            <person name="Nellist C.F."/>
            <person name="Harrison R.J."/>
            <person name="Brurberg M.B."/>
        </authorList>
    </citation>
    <scope>NUCLEOTIDE SEQUENCE [LARGE SCALE GENOMIC DNA]</scope>
    <source>
        <strain evidence="3 4">10300</strain>
    </source>
</reference>
<dbReference type="Proteomes" id="UP000251314">
    <property type="component" value="Unassembled WGS sequence"/>
</dbReference>
<organism evidence="3 4">
    <name type="scientific">Phytophthora cactorum</name>
    <dbReference type="NCBI Taxonomy" id="29920"/>
    <lineage>
        <taxon>Eukaryota</taxon>
        <taxon>Sar</taxon>
        <taxon>Stramenopiles</taxon>
        <taxon>Oomycota</taxon>
        <taxon>Peronosporomycetes</taxon>
        <taxon>Peronosporales</taxon>
        <taxon>Peronosporaceae</taxon>
        <taxon>Phytophthora</taxon>
    </lineage>
</organism>
<dbReference type="EMBL" id="JAENGZ010000057">
    <property type="protein sequence ID" value="KAG6971207.1"/>
    <property type="molecule type" value="Genomic_DNA"/>
</dbReference>
<dbReference type="EMBL" id="MJFZ01000099">
    <property type="protein sequence ID" value="RAW37987.1"/>
    <property type="molecule type" value="Genomic_DNA"/>
</dbReference>
<evidence type="ECO:0000313" key="3">
    <source>
        <dbReference type="EMBL" id="RAW37987.1"/>
    </source>
</evidence>
<reference evidence="2" key="3">
    <citation type="submission" date="2021-01" db="EMBL/GenBank/DDBJ databases">
        <title>Phytophthora aleatoria, a newly-described species from Pinus radiata is distinct from Phytophthora cactorum isolates based on comparative genomics.</title>
        <authorList>
            <person name="Mcdougal R."/>
            <person name="Panda P."/>
            <person name="Williams N."/>
            <person name="Studholme D.J."/>
        </authorList>
    </citation>
    <scope>NUCLEOTIDE SEQUENCE</scope>
    <source>
        <strain evidence="2">NZFS 3830</strain>
    </source>
</reference>
<evidence type="ECO:0000313" key="2">
    <source>
        <dbReference type="EMBL" id="KAG6971207.1"/>
    </source>
</evidence>
<name>A0A329SM95_9STRA</name>
<keyword evidence="4" id="KW-1185">Reference proteome</keyword>
<dbReference type="OrthoDB" id="88969at2759"/>
<reference evidence="1" key="2">
    <citation type="submission" date="2018-10" db="EMBL/GenBank/DDBJ databases">
        <title>Effector identification in a new, highly contiguous assembly of the strawberry crown rot pathogen Phytophthora cactorum.</title>
        <authorList>
            <person name="Armitage A.D."/>
            <person name="Nellist C.F."/>
            <person name="Bates H."/>
            <person name="Vickerstaff R.J."/>
            <person name="Harrison R.J."/>
        </authorList>
    </citation>
    <scope>NUCLEOTIDE SEQUENCE</scope>
    <source>
        <strain evidence="1">P415</strain>
    </source>
</reference>
<dbReference type="EMBL" id="RCML01000056">
    <property type="protein sequence ID" value="KAG2994741.1"/>
    <property type="molecule type" value="Genomic_DNA"/>
</dbReference>
<evidence type="ECO:0000313" key="1">
    <source>
        <dbReference type="EMBL" id="KAG2994741.1"/>
    </source>
</evidence>
<protein>
    <submittedName>
        <fullName evidence="3">Uncharacterized protein</fullName>
    </submittedName>
</protein>
<accession>A0A329SM95</accession>
<gene>
    <name evidence="2" type="ORF">JG687_00002189</name>
    <name evidence="3" type="ORF">PC110_g5794</name>
    <name evidence="1" type="ORF">PC118_g3334</name>
</gene>
<evidence type="ECO:0000313" key="4">
    <source>
        <dbReference type="Proteomes" id="UP000251314"/>
    </source>
</evidence>
<comment type="caution">
    <text evidence="3">The sequence shown here is derived from an EMBL/GenBank/DDBJ whole genome shotgun (WGS) entry which is preliminary data.</text>
</comment>
<dbReference type="Proteomes" id="UP000688947">
    <property type="component" value="Unassembled WGS sequence"/>
</dbReference>
<proteinExistence type="predicted"/>